<gene>
    <name evidence="2" type="ORF">SAMN04487974_10384</name>
</gene>
<dbReference type="InterPro" id="IPR034139">
    <property type="entry name" value="TOPRIM_OLD"/>
</dbReference>
<name>A0A1G7UI71_9HYPH</name>
<sequence length="221" mass="24420">MKRTKREDSAELTLAGYEHGFNAPLAAADTAYQRSRTAHTIVFVEGISDQIAVETLAARQNLDLEAKSIVVFPVGGSKSVTRYLREFGPMGARKTLAGLCDTDAAGIFSRALFNTGHTEIRSPDDLPAAGFFVCDRYLEEELIRAIGPGPIVDMIVAQGEGNALSIFQKQPEWRDRDLSDQLCRFFRSKARRPARYARLLIEACPPDRIPRPLSDLVAHVS</sequence>
<evidence type="ECO:0000313" key="3">
    <source>
        <dbReference type="Proteomes" id="UP000199495"/>
    </source>
</evidence>
<dbReference type="STRING" id="440168.SAMN04487974_10384"/>
<evidence type="ECO:0000259" key="1">
    <source>
        <dbReference type="Pfam" id="PF20469"/>
    </source>
</evidence>
<dbReference type="AlphaFoldDB" id="A0A1G7UI71"/>
<reference evidence="2 3" key="1">
    <citation type="submission" date="2016-10" db="EMBL/GenBank/DDBJ databases">
        <authorList>
            <person name="de Groot N.N."/>
        </authorList>
    </citation>
    <scope>NUCLEOTIDE SEQUENCE [LARGE SCALE GENOMIC DNA]</scope>
    <source>
        <strain evidence="2 3">CGMCC 1.10267</strain>
    </source>
</reference>
<dbReference type="OrthoDB" id="9152042at2"/>
<feature type="domain" description="OLD protein-like TOPRIM" evidence="1">
    <location>
        <begin position="38"/>
        <end position="92"/>
    </location>
</feature>
<protein>
    <recommendedName>
        <fullName evidence="1">OLD protein-like TOPRIM domain-containing protein</fullName>
    </recommendedName>
</protein>
<accession>A0A1G7UI71</accession>
<organism evidence="2 3">
    <name type="scientific">Pelagibacterium luteolum</name>
    <dbReference type="NCBI Taxonomy" id="440168"/>
    <lineage>
        <taxon>Bacteria</taxon>
        <taxon>Pseudomonadati</taxon>
        <taxon>Pseudomonadota</taxon>
        <taxon>Alphaproteobacteria</taxon>
        <taxon>Hyphomicrobiales</taxon>
        <taxon>Devosiaceae</taxon>
        <taxon>Pelagibacterium</taxon>
    </lineage>
</organism>
<keyword evidence="3" id="KW-1185">Reference proteome</keyword>
<dbReference type="RefSeq" id="WP_090593981.1">
    <property type="nucleotide sequence ID" value="NZ_FNCS01000003.1"/>
</dbReference>
<dbReference type="Proteomes" id="UP000199495">
    <property type="component" value="Unassembled WGS sequence"/>
</dbReference>
<dbReference type="EMBL" id="FNCS01000003">
    <property type="protein sequence ID" value="SDG47204.1"/>
    <property type="molecule type" value="Genomic_DNA"/>
</dbReference>
<evidence type="ECO:0000313" key="2">
    <source>
        <dbReference type="EMBL" id="SDG47204.1"/>
    </source>
</evidence>
<proteinExistence type="predicted"/>
<dbReference type="Pfam" id="PF20469">
    <property type="entry name" value="OLD-like_TOPRIM"/>
    <property type="match status" value="1"/>
</dbReference>